<keyword evidence="7 15" id="KW-0269">Exonuclease</keyword>
<feature type="binding site" evidence="15">
    <location>
        <position position="1106"/>
    </location>
    <ligand>
        <name>Mg(2+)</name>
        <dbReference type="ChEBI" id="CHEBI:18420"/>
    </ligand>
</feature>
<dbReference type="Pfam" id="PF12705">
    <property type="entry name" value="PDDEXK_1"/>
    <property type="match status" value="1"/>
</dbReference>
<dbReference type="InterPro" id="IPR011604">
    <property type="entry name" value="PDDEXK-like_dom_sf"/>
</dbReference>
<keyword evidence="2 15" id="KW-0479">Metal-binding</keyword>
<comment type="function">
    <text evidence="15">A helicase/nuclease that prepares dsDNA breaks (DSB) for recombinational DNA repair. Binds to DSBs and unwinds DNA via a highly rapid and processive ATP-dependent bidirectional helicase activity. Unwinds dsDNA until it encounters a Chi (crossover hotspot instigator) sequence from the 3' direction. Cuts ssDNA a few nucleotides 3' to the Chi site. The properties and activities of the enzyme are changed at Chi. The Chi-altered holoenzyme produces a long 3'-ssDNA overhang and facilitates RecA-binding to the ssDNA for homologous DNA recombination and repair. Holoenzyme degrades any linearized DNA that is unable to undergo homologous recombination. In the holoenzyme this subunit contributes ATPase, 3'-5' helicase, exonuclease activity and loads RecA onto ssDNA.</text>
</comment>
<keyword evidence="10 15" id="KW-0238">DNA-binding</keyword>
<feature type="region of interest" description="Nuclease activity, interacts with RecD and RecA" evidence="15">
    <location>
        <begin position="902"/>
        <end position="1245"/>
    </location>
</feature>
<accession>A0ABV4HPQ1</accession>
<keyword evidence="11 15" id="KW-0234">DNA repair</keyword>
<keyword evidence="9 15" id="KW-0460">Magnesium</keyword>
<dbReference type="HAMAP" id="MF_01485">
    <property type="entry name" value="RecB"/>
    <property type="match status" value="1"/>
</dbReference>
<evidence type="ECO:0000256" key="11">
    <source>
        <dbReference type="ARBA" id="ARBA00023204"/>
    </source>
</evidence>
<feature type="domain" description="UvrD-like helicase C-terminal" evidence="19">
    <location>
        <begin position="470"/>
        <end position="762"/>
    </location>
</feature>
<dbReference type="SUPFAM" id="SSF52980">
    <property type="entry name" value="Restriction endonuclease-like"/>
    <property type="match status" value="1"/>
</dbReference>
<evidence type="ECO:0000256" key="8">
    <source>
        <dbReference type="ARBA" id="ARBA00022840"/>
    </source>
</evidence>
<evidence type="ECO:0000256" key="4">
    <source>
        <dbReference type="ARBA" id="ARBA00022763"/>
    </source>
</evidence>
<sequence>MSAAGMSADPYLSLPLDGVRLIEASAGTGKTFTLATLFTRLVVERQLRIGRILAVTFTDAATQELRKRIRERLSLAADLVGTPPADDDEPEVALTRAILDRYLAQATETPTQLARRLRIAAEEIDLAAIFTIHGFCARVLAEHALDSGHAFDAPELLASVRELHEELAADLWRTHAGDPAALEALAGLWSGPDALAADLPALIDDLPLLPHLEPDGGDDPQPVLEAATRRLAQAIDAHLDDARAQVAAAFERKVFDGRRAKRPSFDKAFDELLDGRAAGHWPRGDKLHLDKLLPARLLDFCKAGEQGNVPQSPLCDALQAWCEADDAMAAWRARQRIALLHRLRDQARQRLAALKRVRRVQTYDDLIAGVADALEGPQRQRLVAQLREQYRIALVDEFQDTDARQWAIFQRVFGDSEEVRQAGETPALFLIGDPKQAIYGFRGGDVHTYLRARRQADVAPALDRNFRSRPAVLRALQALYDNAGEEAFLEHGIRFEPVQPGDTRRDSDYLRDGAPAPALTLRLVRSADGKPLNADPSRAAVTAACIADIHRVLSDARADRALIDGEPVQPGDIAVLVRTHKEATRIQHALAAAGIPAVAAGKQSLYAAPEAHELRLLLRALLQPSDEGRLRAALATVLLGQDAAAIAALDTDGDRQRAWQERLLDFRERWQRGGPFALVADLCAGEAERLLALLDGERRLTNYLQLGELLQQASARTLGLHGLLDWLQLQIAHADDSDEAQLLRLESDARRVQIITLHGSKGLEYPLVYLPFVGIGTRPPPAARRQVVHDGDARELHWKISDDQAWKDACQRAATERAAEDARLLYVGLTRTEHALWVAAGDLAGFAGIRLAPLLSGHDTLREHADVRIADGPAEPPPPRLPPQSEAAVPPARTSRRQVAGDWWVYSFTQLAHADAGHEIAAAATEAAGAADDESVRGVPDIDMETPAEQPADVFDPRFAGSRFGNVLHDALEHAAFAAWSGWRSGDPAPDGQGEPLRAALRAGGYGESDLDDGAALLASLVGRTLTVALPEGRALHALDAHERRAEIEFHFAMQPTAVPALLELLHAHGVVRDRRGFGLRRRLEGLMTGKIDLTYRRDGRWYVLDYKSNRLPGYDGAALVDAMAHGEYDLQALIYTLALHRWLRFRLGDGYDYARDFGGIRYLFCRGLAPERNPSPGLYAHRFAPELVYALDTLFAGENPLSPGGDEAHSRATGSRAEERPSAVREGRGAGWGEGSSEKGNAPT</sequence>
<dbReference type="CDD" id="cd22352">
    <property type="entry name" value="RecB_C-like"/>
    <property type="match status" value="1"/>
</dbReference>
<comment type="subunit">
    <text evidence="15">Heterotrimer of RecB, RecC and RecD. All subunits contribute to DNA-binding. Interacts with RecA.</text>
</comment>
<dbReference type="RefSeq" id="WP_370564162.1">
    <property type="nucleotide sequence ID" value="NZ_JBFWIB010000006.1"/>
</dbReference>
<evidence type="ECO:0000256" key="13">
    <source>
        <dbReference type="ARBA" id="ARBA00034617"/>
    </source>
</evidence>
<comment type="domain">
    <text evidence="15">The N-terminal DNA-binding domain is a ssDNA-dependent ATPase and has ATP-dependent 3'-5' helicase function. This domain interacts with RecC.</text>
</comment>
<comment type="catalytic activity">
    <reaction evidence="15">
        <text>Exonucleolytic cleavage (in the presence of ATP) in either 5'- to 3'- or 3'- to 5'-direction to yield 5'-phosphooligonucleotides.</text>
        <dbReference type="EC" id="3.1.11.5"/>
    </reaction>
</comment>
<comment type="similarity">
    <text evidence="15">Belongs to the helicase family. UvrD subfamily.</text>
</comment>
<evidence type="ECO:0000256" key="7">
    <source>
        <dbReference type="ARBA" id="ARBA00022839"/>
    </source>
</evidence>
<evidence type="ECO:0000256" key="12">
    <source>
        <dbReference type="ARBA" id="ARBA00023235"/>
    </source>
</evidence>
<dbReference type="PROSITE" id="PS51198">
    <property type="entry name" value="UVRD_HELICASE_ATP_BIND"/>
    <property type="match status" value="1"/>
</dbReference>
<reference evidence="20 21" key="1">
    <citation type="submission" date="2024-07" db="EMBL/GenBank/DDBJ databases">
        <title>Luteimonas salilacus sp. nov., isolated from the shore soil of Salt Lake in Tibet of China.</title>
        <authorList>
            <person name="Zhang X."/>
            <person name="Li A."/>
        </authorList>
    </citation>
    <scope>NUCLEOTIDE SEQUENCE [LARGE SCALE GENOMIC DNA]</scope>
    <source>
        <strain evidence="20 21">B3-2-R+30</strain>
    </source>
</reference>
<evidence type="ECO:0000259" key="19">
    <source>
        <dbReference type="PROSITE" id="PS51217"/>
    </source>
</evidence>
<feature type="domain" description="UvrD-like helicase ATP-binding" evidence="18">
    <location>
        <begin position="3"/>
        <end position="469"/>
    </location>
</feature>
<dbReference type="Gene3D" id="1.10.486.10">
    <property type="entry name" value="PCRA, domain 4"/>
    <property type="match status" value="1"/>
</dbReference>
<evidence type="ECO:0000256" key="17">
    <source>
        <dbReference type="SAM" id="MobiDB-lite"/>
    </source>
</evidence>
<dbReference type="EC" id="3.1.11.5" evidence="15"/>
<dbReference type="Pfam" id="PF00580">
    <property type="entry name" value="UvrD-helicase"/>
    <property type="match status" value="1"/>
</dbReference>
<dbReference type="Gene3D" id="3.40.50.300">
    <property type="entry name" value="P-loop containing nucleotide triphosphate hydrolases"/>
    <property type="match status" value="2"/>
</dbReference>
<feature type="region of interest" description="DNA-binding and helicase activity, interacts with RecC" evidence="15">
    <location>
        <begin position="1"/>
        <end position="870"/>
    </location>
</feature>
<comment type="domain">
    <text evidence="15">The C-terminal domain has nuclease activity and interacts with RecD. It interacts with RecA, facilitating its loading onto ssDNA.</text>
</comment>
<gene>
    <name evidence="15 20" type="primary">recB</name>
    <name evidence="20" type="ORF">AB6713_05995</name>
</gene>
<comment type="catalytic activity">
    <reaction evidence="14 15">
        <text>ATP + H2O = ADP + phosphate + H(+)</text>
        <dbReference type="Rhea" id="RHEA:13065"/>
        <dbReference type="ChEBI" id="CHEBI:15377"/>
        <dbReference type="ChEBI" id="CHEBI:15378"/>
        <dbReference type="ChEBI" id="CHEBI:30616"/>
        <dbReference type="ChEBI" id="CHEBI:43474"/>
        <dbReference type="ChEBI" id="CHEBI:456216"/>
        <dbReference type="EC" id="5.6.2.4"/>
    </reaction>
</comment>
<keyword evidence="5 15" id="KW-0378">Hydrolase</keyword>
<feature type="active site" description="For nuclease activity" evidence="15">
    <location>
        <position position="1106"/>
    </location>
</feature>
<comment type="miscellaneous">
    <text evidence="15">In the RecBCD complex, RecB has a slow 3'-5' helicase, an exonuclease activity and loads RecA onto ssDNA, RecD has a fast 5'-3' helicase activity, while RecC stimulates the ATPase and processivity of the RecB helicase and contributes to recognition of the Chi site.</text>
</comment>
<dbReference type="PROSITE" id="PS51217">
    <property type="entry name" value="UVRD_HELICASE_CTER"/>
    <property type="match status" value="1"/>
</dbReference>
<evidence type="ECO:0000256" key="2">
    <source>
        <dbReference type="ARBA" id="ARBA00022723"/>
    </source>
</evidence>
<keyword evidence="3 15" id="KW-0547">Nucleotide-binding</keyword>
<keyword evidence="4 15" id="KW-0227">DNA damage</keyword>
<feature type="region of interest" description="Disordered" evidence="17">
    <location>
        <begin position="1201"/>
        <end position="1245"/>
    </location>
</feature>
<evidence type="ECO:0000256" key="14">
    <source>
        <dbReference type="ARBA" id="ARBA00048988"/>
    </source>
</evidence>
<dbReference type="InterPro" id="IPR014017">
    <property type="entry name" value="DNA_helicase_UvrD-like_C"/>
</dbReference>
<evidence type="ECO:0000256" key="1">
    <source>
        <dbReference type="ARBA" id="ARBA00022722"/>
    </source>
</evidence>
<dbReference type="Gene3D" id="3.90.320.10">
    <property type="match status" value="1"/>
</dbReference>
<evidence type="ECO:0000256" key="16">
    <source>
        <dbReference type="PROSITE-ProRule" id="PRU00560"/>
    </source>
</evidence>
<evidence type="ECO:0000259" key="18">
    <source>
        <dbReference type="PROSITE" id="PS51198"/>
    </source>
</evidence>
<comment type="catalytic activity">
    <reaction evidence="13 15">
        <text>Couples ATP hydrolysis with the unwinding of duplex DNA by translocating in the 3'-5' direction.</text>
        <dbReference type="EC" id="5.6.2.4"/>
    </reaction>
</comment>
<comment type="cofactor">
    <cofactor evidence="15">
        <name>Mg(2+)</name>
        <dbReference type="ChEBI" id="CHEBI:18420"/>
    </cofactor>
    <text evidence="15">Binds 1 Mg(2+) ion per subunit.</text>
</comment>
<dbReference type="SUPFAM" id="SSF52540">
    <property type="entry name" value="P-loop containing nucleoside triphosphate hydrolases"/>
    <property type="match status" value="1"/>
</dbReference>
<dbReference type="PANTHER" id="PTHR11070:SF23">
    <property type="entry name" value="RECBCD ENZYME SUBUNIT RECB"/>
    <property type="match status" value="1"/>
</dbReference>
<dbReference type="PANTHER" id="PTHR11070">
    <property type="entry name" value="UVRD / RECB / PCRA DNA HELICASE FAMILY MEMBER"/>
    <property type="match status" value="1"/>
</dbReference>
<evidence type="ECO:0000256" key="3">
    <source>
        <dbReference type="ARBA" id="ARBA00022741"/>
    </source>
</evidence>
<evidence type="ECO:0000256" key="10">
    <source>
        <dbReference type="ARBA" id="ARBA00023125"/>
    </source>
</evidence>
<evidence type="ECO:0000313" key="20">
    <source>
        <dbReference type="EMBL" id="MEZ0474168.1"/>
    </source>
</evidence>
<name>A0ABV4HPQ1_9GAMM</name>
<dbReference type="InterPro" id="IPR004586">
    <property type="entry name" value="RecB"/>
</dbReference>
<keyword evidence="21" id="KW-1185">Reference proteome</keyword>
<dbReference type="Pfam" id="PF13361">
    <property type="entry name" value="UvrD_C"/>
    <property type="match status" value="1"/>
</dbReference>
<dbReference type="InterPro" id="IPR014016">
    <property type="entry name" value="UvrD-like_ATP-bd"/>
</dbReference>
<feature type="binding site" evidence="15">
    <location>
        <position position="969"/>
    </location>
    <ligand>
        <name>Mg(2+)</name>
        <dbReference type="ChEBI" id="CHEBI:18420"/>
    </ligand>
</feature>
<feature type="binding site" evidence="15">
    <location>
        <position position="1093"/>
    </location>
    <ligand>
        <name>Mg(2+)</name>
        <dbReference type="ChEBI" id="CHEBI:18420"/>
    </ligand>
</feature>
<keyword evidence="1 15" id="KW-0540">Nuclease</keyword>
<dbReference type="EC" id="5.6.2.4" evidence="15"/>
<comment type="caution">
    <text evidence="20">The sequence shown here is derived from an EMBL/GenBank/DDBJ whole genome shotgun (WGS) entry which is preliminary data.</text>
</comment>
<dbReference type="InterPro" id="IPR038726">
    <property type="entry name" value="PDDEXK_AddAB-type"/>
</dbReference>
<feature type="compositionally biased region" description="Basic and acidic residues" evidence="17">
    <location>
        <begin position="1207"/>
        <end position="1229"/>
    </location>
</feature>
<proteinExistence type="inferred from homology"/>
<evidence type="ECO:0000256" key="6">
    <source>
        <dbReference type="ARBA" id="ARBA00022806"/>
    </source>
</evidence>
<dbReference type="Gene3D" id="1.10.3170.10">
    <property type="entry name" value="Recbcd, chain B, domain 2"/>
    <property type="match status" value="1"/>
</dbReference>
<dbReference type="InterPro" id="IPR027417">
    <property type="entry name" value="P-loop_NTPase"/>
</dbReference>
<feature type="binding site" evidence="16">
    <location>
        <begin position="24"/>
        <end position="31"/>
    </location>
    <ligand>
        <name>ATP</name>
        <dbReference type="ChEBI" id="CHEBI:30616"/>
    </ligand>
</feature>
<evidence type="ECO:0000313" key="21">
    <source>
        <dbReference type="Proteomes" id="UP001566331"/>
    </source>
</evidence>
<feature type="region of interest" description="Disordered" evidence="17">
    <location>
        <begin position="869"/>
        <end position="894"/>
    </location>
</feature>
<dbReference type="InterPro" id="IPR011335">
    <property type="entry name" value="Restrct_endonuc-II-like"/>
</dbReference>
<keyword evidence="12 15" id="KW-0413">Isomerase</keyword>
<dbReference type="GO" id="GO:0008854">
    <property type="term" value="F:exodeoxyribonuclease V activity"/>
    <property type="evidence" value="ECO:0007669"/>
    <property type="project" value="UniProtKB-EC"/>
</dbReference>
<dbReference type="Proteomes" id="UP001566331">
    <property type="component" value="Unassembled WGS sequence"/>
</dbReference>
<evidence type="ECO:0000256" key="5">
    <source>
        <dbReference type="ARBA" id="ARBA00022801"/>
    </source>
</evidence>
<organism evidence="20 21">
    <name type="scientific">Luteimonas salinilitoris</name>
    <dbReference type="NCBI Taxonomy" id="3237697"/>
    <lineage>
        <taxon>Bacteria</taxon>
        <taxon>Pseudomonadati</taxon>
        <taxon>Pseudomonadota</taxon>
        <taxon>Gammaproteobacteria</taxon>
        <taxon>Lysobacterales</taxon>
        <taxon>Lysobacteraceae</taxon>
        <taxon>Luteimonas</taxon>
    </lineage>
</organism>
<dbReference type="InterPro" id="IPR000212">
    <property type="entry name" value="DNA_helicase_UvrD/REP"/>
</dbReference>
<protein>
    <recommendedName>
        <fullName evidence="15">RecBCD enzyme subunit RecB</fullName>
        <ecNumber evidence="15">3.1.11.5</ecNumber>
        <ecNumber evidence="15">5.6.2.4</ecNumber>
    </recommendedName>
    <alternativeName>
        <fullName evidence="15">DNA 3'-5' helicase subunit RecB</fullName>
    </alternativeName>
    <alternativeName>
        <fullName evidence="15">Exonuclease V subunit RecB</fullName>
        <shortName evidence="15">ExoV subunit RecB</shortName>
    </alternativeName>
    <alternativeName>
        <fullName evidence="15">Helicase/nuclease RecBCD subunit RecB</fullName>
    </alternativeName>
</protein>
<keyword evidence="6 15" id="KW-0347">Helicase</keyword>
<dbReference type="EMBL" id="JBFWIC010000005">
    <property type="protein sequence ID" value="MEZ0474168.1"/>
    <property type="molecule type" value="Genomic_DNA"/>
</dbReference>
<keyword evidence="8 15" id="KW-0067">ATP-binding</keyword>
<dbReference type="NCBIfam" id="TIGR00609">
    <property type="entry name" value="recB"/>
    <property type="match status" value="1"/>
</dbReference>
<evidence type="ECO:0000256" key="15">
    <source>
        <dbReference type="HAMAP-Rule" id="MF_01485"/>
    </source>
</evidence>
<evidence type="ECO:0000256" key="9">
    <source>
        <dbReference type="ARBA" id="ARBA00022842"/>
    </source>
</evidence>